<dbReference type="RefSeq" id="WP_033094831.1">
    <property type="nucleotide sequence ID" value="NZ_JQED01000042.1"/>
</dbReference>
<dbReference type="SUPFAM" id="SSF53182">
    <property type="entry name" value="Pyrrolidone carboxyl peptidase (pyroglutamate aminopeptidase)"/>
    <property type="match status" value="1"/>
</dbReference>
<name>A0A099KG19_COLPS</name>
<dbReference type="Gene3D" id="3.40.630.20">
    <property type="entry name" value="Peptidase C15, pyroglutamyl peptidase I-like"/>
    <property type="match status" value="1"/>
</dbReference>
<dbReference type="PATRIC" id="fig|28229.4.peg.3191"/>
<accession>A0A099KG19</accession>
<dbReference type="AlphaFoldDB" id="A0A099KG19"/>
<gene>
    <name evidence="1" type="ORF">ND2E_0250</name>
</gene>
<comment type="caution">
    <text evidence="1">The sequence shown here is derived from an EMBL/GenBank/DDBJ whole genome shotgun (WGS) entry which is preliminary data.</text>
</comment>
<sequence precursor="true">MKLGRVLFLCTLFTSSISFYSKAKLPLSIEEQRVIKAQEAMPGVNDHFDWSAFKNNWAHKNTFILAKQSLSLLGEQLWQYSKEQAKNGQVVDDRPLYWTRLAIISFVKTSANIYSQSELTALVETFESTSRGRDDLAYTQATDKRILLTGFDPFLLDRNIKQSNPSGLAALLLDGVVIKYTKGGKVITAEINTAMIPVRYDDFDQGEVESLLAPFYALNNVDLIATISMGRSDFDLEHFPGLRRSATAPDNVNVYTGANKKNPLIPSLLESPLKGDEFVLFSLPYQAMMKAKGPYKINDNRGITILEDGAAKDITANSLTELVDKIAVQGGGGGYLSNEISYRSIALRNKLGSTIPTGHIHTPRISSFDNTTNQAIIAQIEAMLIQALAEI</sequence>
<organism evidence="1 2">
    <name type="scientific">Colwellia psychrerythraea</name>
    <name type="common">Vibrio psychroerythus</name>
    <dbReference type="NCBI Taxonomy" id="28229"/>
    <lineage>
        <taxon>Bacteria</taxon>
        <taxon>Pseudomonadati</taxon>
        <taxon>Pseudomonadota</taxon>
        <taxon>Gammaproteobacteria</taxon>
        <taxon>Alteromonadales</taxon>
        <taxon>Colwelliaceae</taxon>
        <taxon>Colwellia</taxon>
    </lineage>
</organism>
<dbReference type="OrthoDB" id="4555199at2"/>
<reference evidence="1 2" key="1">
    <citation type="submission" date="2014-08" db="EMBL/GenBank/DDBJ databases">
        <title>Genomic and Phenotypic Diversity of Colwellia psychrerythraea strains from Disparate Marine Basins.</title>
        <authorList>
            <person name="Techtmann S.M."/>
            <person name="Stelling S.C."/>
            <person name="Utturkar S.M."/>
            <person name="Alshibli N."/>
            <person name="Harris A."/>
            <person name="Brown S.D."/>
            <person name="Hazen T.C."/>
        </authorList>
    </citation>
    <scope>NUCLEOTIDE SEQUENCE [LARGE SCALE GENOMIC DNA]</scope>
    <source>
        <strain evidence="1 2">ND2E</strain>
    </source>
</reference>
<evidence type="ECO:0000313" key="1">
    <source>
        <dbReference type="EMBL" id="KGJ88957.1"/>
    </source>
</evidence>
<proteinExistence type="predicted"/>
<dbReference type="Proteomes" id="UP000029843">
    <property type="component" value="Unassembled WGS sequence"/>
</dbReference>
<evidence type="ECO:0000313" key="2">
    <source>
        <dbReference type="Proteomes" id="UP000029843"/>
    </source>
</evidence>
<protein>
    <recommendedName>
        <fullName evidence="3">Pyrrolidone-carboxylate peptidase</fullName>
    </recommendedName>
</protein>
<evidence type="ECO:0008006" key="3">
    <source>
        <dbReference type="Google" id="ProtNLM"/>
    </source>
</evidence>
<dbReference type="EMBL" id="JQED01000042">
    <property type="protein sequence ID" value="KGJ88957.1"/>
    <property type="molecule type" value="Genomic_DNA"/>
</dbReference>
<dbReference type="InterPro" id="IPR036440">
    <property type="entry name" value="Peptidase_C15-like_sf"/>
</dbReference>